<dbReference type="InterPro" id="IPR002634">
    <property type="entry name" value="BolA"/>
</dbReference>
<keyword evidence="3" id="KW-1185">Reference proteome</keyword>
<evidence type="ECO:0000256" key="1">
    <source>
        <dbReference type="RuleBase" id="RU003860"/>
    </source>
</evidence>
<accession>A0ABU6VB60</accession>
<dbReference type="PANTHER" id="PTHR46230:SF4">
    <property type="entry name" value="PROTEIN BOLA4, CHLOROPLASTIC_MITOCHONDRIAL"/>
    <property type="match status" value="1"/>
</dbReference>
<protein>
    <submittedName>
        <fullName evidence="2">Uncharacterized protein</fullName>
    </submittedName>
</protein>
<evidence type="ECO:0000313" key="3">
    <source>
        <dbReference type="Proteomes" id="UP001341840"/>
    </source>
</evidence>
<name>A0ABU6VB60_9FABA</name>
<dbReference type="SUPFAM" id="SSF82657">
    <property type="entry name" value="BolA-like"/>
    <property type="match status" value="1"/>
</dbReference>
<reference evidence="2 3" key="1">
    <citation type="journal article" date="2023" name="Plants (Basel)">
        <title>Bridging the Gap: Combining Genomics and Transcriptomics Approaches to Understand Stylosanthes scabra, an Orphan Legume from the Brazilian Caatinga.</title>
        <authorList>
            <person name="Ferreira-Neto J.R.C."/>
            <person name="da Silva M.D."/>
            <person name="Binneck E."/>
            <person name="de Melo N.F."/>
            <person name="da Silva R.H."/>
            <person name="de Melo A.L.T.M."/>
            <person name="Pandolfi V."/>
            <person name="Bustamante F.O."/>
            <person name="Brasileiro-Vidal A.C."/>
            <person name="Benko-Iseppon A.M."/>
        </authorList>
    </citation>
    <scope>NUCLEOTIDE SEQUENCE [LARGE SCALE GENOMIC DNA]</scope>
    <source>
        <tissue evidence="2">Leaves</tissue>
    </source>
</reference>
<dbReference type="InterPro" id="IPR036065">
    <property type="entry name" value="BolA-like_sf"/>
</dbReference>
<evidence type="ECO:0000313" key="2">
    <source>
        <dbReference type="EMBL" id="MED6170424.1"/>
    </source>
</evidence>
<dbReference type="EMBL" id="JASCZI010151164">
    <property type="protein sequence ID" value="MED6170424.1"/>
    <property type="molecule type" value="Genomic_DNA"/>
</dbReference>
<gene>
    <name evidence="2" type="ORF">PIB30_030730</name>
</gene>
<organism evidence="2 3">
    <name type="scientific">Stylosanthes scabra</name>
    <dbReference type="NCBI Taxonomy" id="79078"/>
    <lineage>
        <taxon>Eukaryota</taxon>
        <taxon>Viridiplantae</taxon>
        <taxon>Streptophyta</taxon>
        <taxon>Embryophyta</taxon>
        <taxon>Tracheophyta</taxon>
        <taxon>Spermatophyta</taxon>
        <taxon>Magnoliopsida</taxon>
        <taxon>eudicotyledons</taxon>
        <taxon>Gunneridae</taxon>
        <taxon>Pentapetalae</taxon>
        <taxon>rosids</taxon>
        <taxon>fabids</taxon>
        <taxon>Fabales</taxon>
        <taxon>Fabaceae</taxon>
        <taxon>Papilionoideae</taxon>
        <taxon>50 kb inversion clade</taxon>
        <taxon>dalbergioids sensu lato</taxon>
        <taxon>Dalbergieae</taxon>
        <taxon>Pterocarpus clade</taxon>
        <taxon>Stylosanthes</taxon>
    </lineage>
</organism>
<proteinExistence type="inferred from homology"/>
<dbReference type="PANTHER" id="PTHR46230">
    <property type="match status" value="1"/>
</dbReference>
<dbReference type="Proteomes" id="UP001341840">
    <property type="component" value="Unassembled WGS sequence"/>
</dbReference>
<dbReference type="Gene3D" id="3.10.20.90">
    <property type="entry name" value="Phosphatidylinositol 3-kinase Catalytic Subunit, Chain A, domain 1"/>
    <property type="match status" value="1"/>
</dbReference>
<dbReference type="Pfam" id="PF01722">
    <property type="entry name" value="BolA"/>
    <property type="match status" value="1"/>
</dbReference>
<sequence length="175" mass="19157">MRPQIMLSLSSNTTTILLRQALPFLLQLHPSPLTTLPSSSSSSNPNFIISSRSLSPLPLTLSHSHPPPASSLFSSTRRFTTRATHVNDPGSIDSPLMQSMEKKIKDQLNAESVTVKDAYGDGRHVSIDVVSTAFEGQSAVNRQRMVYKAIWEELQSTVHAVDQMTTRTPAEAATK</sequence>
<comment type="caution">
    <text evidence="2">The sequence shown here is derived from an EMBL/GenBank/DDBJ whole genome shotgun (WGS) entry which is preliminary data.</text>
</comment>
<comment type="similarity">
    <text evidence="1">Belongs to the BolA/IbaG family.</text>
</comment>